<dbReference type="OrthoDB" id="1045822at2759"/>
<feature type="region of interest" description="Disordered" evidence="1">
    <location>
        <begin position="146"/>
        <end position="171"/>
    </location>
</feature>
<protein>
    <recommendedName>
        <fullName evidence="4">PLAC8-domain-containing protein</fullName>
    </recommendedName>
</protein>
<proteinExistence type="predicted"/>
<dbReference type="NCBIfam" id="TIGR01571">
    <property type="entry name" value="A_thal_Cys_rich"/>
    <property type="match status" value="1"/>
</dbReference>
<name>A0A6A5WD01_9PLEO</name>
<evidence type="ECO:0000313" key="2">
    <source>
        <dbReference type="EMBL" id="KAF1998021.1"/>
    </source>
</evidence>
<feature type="compositionally biased region" description="Low complexity" evidence="1">
    <location>
        <begin position="162"/>
        <end position="171"/>
    </location>
</feature>
<organism evidence="2 3">
    <name type="scientific">Amniculicola lignicola CBS 123094</name>
    <dbReference type="NCBI Taxonomy" id="1392246"/>
    <lineage>
        <taxon>Eukaryota</taxon>
        <taxon>Fungi</taxon>
        <taxon>Dikarya</taxon>
        <taxon>Ascomycota</taxon>
        <taxon>Pezizomycotina</taxon>
        <taxon>Dothideomycetes</taxon>
        <taxon>Pleosporomycetidae</taxon>
        <taxon>Pleosporales</taxon>
        <taxon>Amniculicolaceae</taxon>
        <taxon>Amniculicola</taxon>
    </lineage>
</organism>
<dbReference type="PANTHER" id="PTHR15907">
    <property type="entry name" value="DUF614 FAMILY PROTEIN-RELATED"/>
    <property type="match status" value="1"/>
</dbReference>
<accession>A0A6A5WD01</accession>
<dbReference type="EMBL" id="ML977607">
    <property type="protein sequence ID" value="KAF1998021.1"/>
    <property type="molecule type" value="Genomic_DNA"/>
</dbReference>
<reference evidence="2" key="1">
    <citation type="journal article" date="2020" name="Stud. Mycol.">
        <title>101 Dothideomycetes genomes: a test case for predicting lifestyles and emergence of pathogens.</title>
        <authorList>
            <person name="Haridas S."/>
            <person name="Albert R."/>
            <person name="Binder M."/>
            <person name="Bloem J."/>
            <person name="Labutti K."/>
            <person name="Salamov A."/>
            <person name="Andreopoulos B."/>
            <person name="Baker S."/>
            <person name="Barry K."/>
            <person name="Bills G."/>
            <person name="Bluhm B."/>
            <person name="Cannon C."/>
            <person name="Castanera R."/>
            <person name="Culley D."/>
            <person name="Daum C."/>
            <person name="Ezra D."/>
            <person name="Gonzalez J."/>
            <person name="Henrissat B."/>
            <person name="Kuo A."/>
            <person name="Liang C."/>
            <person name="Lipzen A."/>
            <person name="Lutzoni F."/>
            <person name="Magnuson J."/>
            <person name="Mondo S."/>
            <person name="Nolan M."/>
            <person name="Ohm R."/>
            <person name="Pangilinan J."/>
            <person name="Park H.-J."/>
            <person name="Ramirez L."/>
            <person name="Alfaro M."/>
            <person name="Sun H."/>
            <person name="Tritt A."/>
            <person name="Yoshinaga Y."/>
            <person name="Zwiers L.-H."/>
            <person name="Turgeon B."/>
            <person name="Goodwin S."/>
            <person name="Spatafora J."/>
            <person name="Crous P."/>
            <person name="Grigoriev I."/>
        </authorList>
    </citation>
    <scope>NUCLEOTIDE SEQUENCE</scope>
    <source>
        <strain evidence="2">CBS 123094</strain>
    </source>
</reference>
<dbReference type="InterPro" id="IPR006461">
    <property type="entry name" value="PLAC_motif_containing"/>
</dbReference>
<gene>
    <name evidence="2" type="ORF">P154DRAFT_440066</name>
</gene>
<sequence>MSGVIDQKEINDWVQRAKTDLNNKKWSSASPVDAREYKNSFWGCFSPPDLCCITCCLPCVTFGKTHHRLRKNANMEGYETVNTSCISFYLASCFGLHWVMQAMQAADVREKYNLQGSCTGDLVKSFCCLCCSVVQAEKESLEREAEKGTVKEQYGGETMVMQGGQQPPQQH</sequence>
<dbReference type="Proteomes" id="UP000799779">
    <property type="component" value="Unassembled WGS sequence"/>
</dbReference>
<dbReference type="Pfam" id="PF04749">
    <property type="entry name" value="PLAC8"/>
    <property type="match status" value="1"/>
</dbReference>
<dbReference type="AlphaFoldDB" id="A0A6A5WD01"/>
<evidence type="ECO:0000313" key="3">
    <source>
        <dbReference type="Proteomes" id="UP000799779"/>
    </source>
</evidence>
<evidence type="ECO:0000256" key="1">
    <source>
        <dbReference type="SAM" id="MobiDB-lite"/>
    </source>
</evidence>
<evidence type="ECO:0008006" key="4">
    <source>
        <dbReference type="Google" id="ProtNLM"/>
    </source>
</evidence>
<keyword evidence="3" id="KW-1185">Reference proteome</keyword>